<feature type="transmembrane region" description="Helical" evidence="7">
    <location>
        <begin position="312"/>
        <end position="335"/>
    </location>
</feature>
<dbReference type="PANTHER" id="PTHR45951:SF3">
    <property type="entry name" value="PROTEIN DISPATCHED"/>
    <property type="match status" value="1"/>
</dbReference>
<feature type="transmembrane region" description="Helical" evidence="7">
    <location>
        <begin position="762"/>
        <end position="782"/>
    </location>
</feature>
<name>A0A3M7QSQ7_BRAPC</name>
<feature type="region of interest" description="Disordered" evidence="6">
    <location>
        <begin position="885"/>
        <end position="923"/>
    </location>
</feature>
<evidence type="ECO:0000256" key="7">
    <source>
        <dbReference type="SAM" id="Phobius"/>
    </source>
</evidence>
<evidence type="ECO:0000313" key="8">
    <source>
        <dbReference type="EMBL" id="RNA14426.1"/>
    </source>
</evidence>
<proteinExistence type="predicted"/>
<accession>A0A3M7QSQ7</accession>
<dbReference type="EMBL" id="REGN01005192">
    <property type="protein sequence ID" value="RNA14426.1"/>
    <property type="molecule type" value="Genomic_DNA"/>
</dbReference>
<organism evidence="8 9">
    <name type="scientific">Brachionus plicatilis</name>
    <name type="common">Marine rotifer</name>
    <name type="synonym">Brachionus muelleri</name>
    <dbReference type="NCBI Taxonomy" id="10195"/>
    <lineage>
        <taxon>Eukaryota</taxon>
        <taxon>Metazoa</taxon>
        <taxon>Spiralia</taxon>
        <taxon>Gnathifera</taxon>
        <taxon>Rotifera</taxon>
        <taxon>Eurotatoria</taxon>
        <taxon>Monogononta</taxon>
        <taxon>Pseudotrocha</taxon>
        <taxon>Ploima</taxon>
        <taxon>Brachionidae</taxon>
        <taxon>Brachionus</taxon>
    </lineage>
</organism>
<keyword evidence="3 7" id="KW-1133">Transmembrane helix</keyword>
<feature type="transmembrane region" description="Helical" evidence="7">
    <location>
        <begin position="280"/>
        <end position="300"/>
    </location>
</feature>
<comment type="caution">
    <text evidence="8">The sequence shown here is derived from an EMBL/GenBank/DDBJ whole genome shotgun (WGS) entry which is preliminary data.</text>
</comment>
<evidence type="ECO:0000313" key="9">
    <source>
        <dbReference type="Proteomes" id="UP000276133"/>
    </source>
</evidence>
<feature type="non-terminal residue" evidence="8">
    <location>
        <position position="1"/>
    </location>
</feature>
<feature type="transmembrane region" description="Helical" evidence="7">
    <location>
        <begin position="719"/>
        <end position="742"/>
    </location>
</feature>
<feature type="transmembrane region" description="Helical" evidence="7">
    <location>
        <begin position="183"/>
        <end position="214"/>
    </location>
</feature>
<keyword evidence="5" id="KW-0325">Glycoprotein</keyword>
<dbReference type="Gene3D" id="1.20.1640.10">
    <property type="entry name" value="Multidrug efflux transporter AcrB transmembrane domain"/>
    <property type="match status" value="1"/>
</dbReference>
<dbReference type="SUPFAM" id="SSF82866">
    <property type="entry name" value="Multidrug efflux transporter AcrB transmembrane domain"/>
    <property type="match status" value="1"/>
</dbReference>
<keyword evidence="9" id="KW-1185">Reference proteome</keyword>
<feature type="transmembrane region" description="Helical" evidence="7">
    <location>
        <begin position="627"/>
        <end position="646"/>
    </location>
</feature>
<feature type="transmembrane region" description="Helical" evidence="7">
    <location>
        <begin position="653"/>
        <end position="671"/>
    </location>
</feature>
<evidence type="ECO:0000256" key="6">
    <source>
        <dbReference type="SAM" id="MobiDB-lite"/>
    </source>
</evidence>
<evidence type="ECO:0000256" key="3">
    <source>
        <dbReference type="ARBA" id="ARBA00022989"/>
    </source>
</evidence>
<feature type="transmembrane region" description="Helical" evidence="7">
    <location>
        <begin position="677"/>
        <end position="698"/>
    </location>
</feature>
<dbReference type="GO" id="GO:0007224">
    <property type="term" value="P:smoothened signaling pathway"/>
    <property type="evidence" value="ECO:0007669"/>
    <property type="project" value="TreeGrafter"/>
</dbReference>
<dbReference type="GO" id="GO:0022857">
    <property type="term" value="F:transmembrane transporter activity"/>
    <property type="evidence" value="ECO:0007669"/>
    <property type="project" value="TreeGrafter"/>
</dbReference>
<evidence type="ECO:0000256" key="5">
    <source>
        <dbReference type="ARBA" id="ARBA00023180"/>
    </source>
</evidence>
<dbReference type="InterPro" id="IPR052081">
    <property type="entry name" value="Dispatched_Hh_regulator"/>
</dbReference>
<dbReference type="GO" id="GO:0016020">
    <property type="term" value="C:membrane"/>
    <property type="evidence" value="ECO:0007669"/>
    <property type="project" value="UniProtKB-SubCell"/>
</dbReference>
<evidence type="ECO:0000256" key="2">
    <source>
        <dbReference type="ARBA" id="ARBA00022692"/>
    </source>
</evidence>
<dbReference type="AlphaFoldDB" id="A0A3M7QSQ7"/>
<dbReference type="Proteomes" id="UP000276133">
    <property type="component" value="Unassembled WGS sequence"/>
</dbReference>
<keyword evidence="2 7" id="KW-0812">Transmembrane</keyword>
<protein>
    <submittedName>
        <fullName evidence="8">Dispatched-like protein</fullName>
    </submittedName>
</protein>
<comment type="subcellular location">
    <subcellularLocation>
        <location evidence="1">Membrane</location>
        <topology evidence="1">Multi-pass membrane protein</topology>
    </subcellularLocation>
</comment>
<feature type="transmembrane region" description="Helical" evidence="7">
    <location>
        <begin position="226"/>
        <end position="251"/>
    </location>
</feature>
<evidence type="ECO:0000256" key="4">
    <source>
        <dbReference type="ARBA" id="ARBA00023136"/>
    </source>
</evidence>
<dbReference type="STRING" id="10195.A0A3M7QSQ7"/>
<sequence>LLFFIGLLRYVNQKKIGEKIISHLSLQFLLSVITIHILLNTRPSSLFSSSLLSPSVSWFPNESINQYLANIKKDPEKHQARVEVRRCFINTDSCNLSFFKNYWSSKNKIFYIYIKLSENSRFEYLNRSVLSSKSKPIDQLGKQFGHQLLHLLDKHSLVPVNFTNNFNLKSVYQKKVIISNAYILFWSWLIITTFISFVLNVTTVLFSYISYYYLYAYLRSNTHAVSVYNITSIVALYLIILNDSLIVSICYSQSRKQIANSKANVTERSKKITNSTFRQSFYYIVPKNLAFLFILFVSYLNQIEVIQKFSLLLIILLLSYMVIGFSVYSLAILFLSNYHHKFWYKHQIKICDADLNQLIKKLFSDHIPFLVTRFKIFWLLIFTGMSLLSLFLLFHYPKFALDNTFVSSKTKNGLKILIVWGSKIQHYNQEIGSLLSVDMEADGLAQFDQMMKLCDYLGKVKQPPWISRLNCFSLGLYDFLLNLSTSKNIDQIESLANVEKRLADPIFKHHESQCMPKNLHLAENVFTKCIRWWSLKVVEYEANQGKEFKSSPVFLKNRLIPSLYYVQIETNVAIEELEFESVQLIFNSIESWWKDLVLNVGLNENFVWWTSEQLENYFFQKKSNQQLLLTSMVSLIILLAITLYSCSKLVTSLCVYVTIVSSLWTISALLVCLDFKINLYNINLFILQIILTSQYSIFKGVSLRYAPHVHQQNCIIWSFSNVGLSMLVHCLVSCLGSLPLLASSVKFYSSLGKVVLISNVVSYLYSVLFLPSLLSLSSRHIFDDFFAKFKRNQRNTEYRITFGRQASTSSFAPSIVYSHARTISTYLESDLTDIGEYRRRTLSRCSTGVNSHKNSISGWYSNAGRSSLSNQNPNYLQIPRVSRNSVRRISTQSRRSSMMHSRRLSNVAARRNSKKPLDSEDKATSNLSIPINVNVHGLFFDSNKNFIFPFNKRNKFFNFMSITQK</sequence>
<feature type="transmembrane region" description="Helical" evidence="7">
    <location>
        <begin position="376"/>
        <end position="396"/>
    </location>
</feature>
<gene>
    <name evidence="8" type="ORF">BpHYR1_021986</name>
</gene>
<evidence type="ECO:0000256" key="1">
    <source>
        <dbReference type="ARBA" id="ARBA00004141"/>
    </source>
</evidence>
<dbReference type="PANTHER" id="PTHR45951">
    <property type="entry name" value="PROTEIN DISPATCHED-RELATED"/>
    <property type="match status" value="1"/>
</dbReference>
<keyword evidence="4 7" id="KW-0472">Membrane</keyword>
<reference evidence="8 9" key="1">
    <citation type="journal article" date="2018" name="Sci. Rep.">
        <title>Genomic signatures of local adaptation to the degree of environmental predictability in rotifers.</title>
        <authorList>
            <person name="Franch-Gras L."/>
            <person name="Hahn C."/>
            <person name="Garcia-Roger E.M."/>
            <person name="Carmona M.J."/>
            <person name="Serra M."/>
            <person name="Gomez A."/>
        </authorList>
    </citation>
    <scope>NUCLEOTIDE SEQUENCE [LARGE SCALE GENOMIC DNA]</scope>
    <source>
        <strain evidence="8">HYR1</strain>
    </source>
</reference>
<dbReference type="OrthoDB" id="10041865at2759"/>